<sequence>MARRKQAPVEMEMDIRDLAHDGRGVGQAESGKTVFAHGALPGERVVVRREKKRRELDEGVTETVLRPSEERVEPRCTFFGQCGGCSLQHLAPDAQRRYKQRMLLEQLRRLGGVDPEQVLPTLEGPEWGYRRRARLGVKDVPRKGRVLVGFRERRTPYITDMTRCEVLVPQVGERLEALSELVGKLSVRARLPQIEVAAGDDDTALVLRHLDPFTPDDLGILRDFERETGFWIHLQPKGPDTVRPLSESAPALSYRLPAHDVEIRFRPTDFIQINRDINRAMIDQALEWLAPTPDDEVLDLFSGLGNFALPIARAGARVTAVEGEDGLVARGRDNAERNGLGERVDFHVANLFEDVSVFPWAQRDYRLAVLDPPRSGAHEIIPRLAAMGVERIVYVSCHPATLARDAGQLVNEAGYHLKAAGIMDMFPHTGHAEAMAVFERKG</sequence>
<dbReference type="GO" id="GO:0070475">
    <property type="term" value="P:rRNA base methylation"/>
    <property type="evidence" value="ECO:0007669"/>
    <property type="project" value="TreeGrafter"/>
</dbReference>
<keyword evidence="4 9" id="KW-0808">Transferase</keyword>
<feature type="binding site" evidence="9 10">
    <location>
        <position position="272"/>
    </location>
    <ligand>
        <name>S-adenosyl-L-methionine</name>
        <dbReference type="ChEBI" id="CHEBI:59789"/>
    </ligand>
</feature>
<dbReference type="GO" id="GO:0003723">
    <property type="term" value="F:RNA binding"/>
    <property type="evidence" value="ECO:0007669"/>
    <property type="project" value="InterPro"/>
</dbReference>
<feature type="active site" evidence="11">
    <location>
        <position position="397"/>
    </location>
</feature>
<dbReference type="PROSITE" id="PS51687">
    <property type="entry name" value="SAM_MT_RNA_M5U"/>
    <property type="match status" value="1"/>
</dbReference>
<dbReference type="InterPro" id="IPR029063">
    <property type="entry name" value="SAM-dependent_MTases_sf"/>
</dbReference>
<dbReference type="RefSeq" id="WP_346052187.1">
    <property type="nucleotide sequence ID" value="NZ_JAYGII010000022.1"/>
</dbReference>
<evidence type="ECO:0000256" key="5">
    <source>
        <dbReference type="ARBA" id="ARBA00022691"/>
    </source>
</evidence>
<dbReference type="Pfam" id="PF05958">
    <property type="entry name" value="tRNA_U5-meth_tr"/>
    <property type="match status" value="1"/>
</dbReference>
<feature type="binding site" evidence="9 10">
    <location>
        <position position="322"/>
    </location>
    <ligand>
        <name>S-adenosyl-L-methionine</name>
        <dbReference type="ChEBI" id="CHEBI:59789"/>
    </ligand>
</feature>
<dbReference type="InterPro" id="IPR012340">
    <property type="entry name" value="NA-bd_OB-fold"/>
</dbReference>
<evidence type="ECO:0000259" key="12">
    <source>
        <dbReference type="PROSITE" id="PS50926"/>
    </source>
</evidence>
<dbReference type="PROSITE" id="PS50926">
    <property type="entry name" value="TRAM"/>
    <property type="match status" value="1"/>
</dbReference>
<organism evidence="13 14">
    <name type="scientific">Natronospira elongata</name>
    <dbReference type="NCBI Taxonomy" id="3110268"/>
    <lineage>
        <taxon>Bacteria</taxon>
        <taxon>Pseudomonadati</taxon>
        <taxon>Pseudomonadota</taxon>
        <taxon>Gammaproteobacteria</taxon>
        <taxon>Natronospirales</taxon>
        <taxon>Natronospiraceae</taxon>
        <taxon>Natronospira</taxon>
    </lineage>
</organism>
<evidence type="ECO:0000256" key="1">
    <source>
        <dbReference type="ARBA" id="ARBA00022485"/>
    </source>
</evidence>
<feature type="binding site" evidence="9">
    <location>
        <position position="82"/>
    </location>
    <ligand>
        <name>[4Fe-4S] cluster</name>
        <dbReference type="ChEBI" id="CHEBI:49883"/>
    </ligand>
</feature>
<dbReference type="InterPro" id="IPR010280">
    <property type="entry name" value="U5_MeTrfase_fam"/>
</dbReference>
<feature type="binding site" evidence="9">
    <location>
        <position position="76"/>
    </location>
    <ligand>
        <name>[4Fe-4S] cluster</name>
        <dbReference type="ChEBI" id="CHEBI:49883"/>
    </ligand>
</feature>
<evidence type="ECO:0000256" key="10">
    <source>
        <dbReference type="PROSITE-ProRule" id="PRU01024"/>
    </source>
</evidence>
<evidence type="ECO:0000256" key="3">
    <source>
        <dbReference type="ARBA" id="ARBA00022603"/>
    </source>
</evidence>
<dbReference type="PROSITE" id="PS01230">
    <property type="entry name" value="TRMA_1"/>
    <property type="match status" value="1"/>
</dbReference>
<dbReference type="AlphaFoldDB" id="A0AAP6MML1"/>
<dbReference type="EMBL" id="JAYGII010000022">
    <property type="protein sequence ID" value="MEA5446142.1"/>
    <property type="molecule type" value="Genomic_DNA"/>
</dbReference>
<dbReference type="InterPro" id="IPR030390">
    <property type="entry name" value="MeTrfase_TrmA_AS"/>
</dbReference>
<keyword evidence="7 9" id="KW-0408">Iron</keyword>
<keyword evidence="3 9" id="KW-0489">Methyltransferase</keyword>
<dbReference type="PANTHER" id="PTHR11061">
    <property type="entry name" value="RNA M5U METHYLTRANSFERASE"/>
    <property type="match status" value="1"/>
</dbReference>
<dbReference type="SUPFAM" id="SSF50249">
    <property type="entry name" value="Nucleic acid-binding proteins"/>
    <property type="match status" value="1"/>
</dbReference>
<feature type="active site" description="Nucleophile" evidence="9 10">
    <location>
        <position position="397"/>
    </location>
</feature>
<evidence type="ECO:0000256" key="7">
    <source>
        <dbReference type="ARBA" id="ARBA00023004"/>
    </source>
</evidence>
<comment type="caution">
    <text evidence="13">The sequence shown here is derived from an EMBL/GenBank/DDBJ whole genome shotgun (WGS) entry which is preliminary data.</text>
</comment>
<evidence type="ECO:0000256" key="9">
    <source>
        <dbReference type="HAMAP-Rule" id="MF_01010"/>
    </source>
</evidence>
<evidence type="ECO:0000313" key="14">
    <source>
        <dbReference type="Proteomes" id="UP001302316"/>
    </source>
</evidence>
<keyword evidence="1 9" id="KW-0004">4Fe-4S</keyword>
<dbReference type="CDD" id="cd02440">
    <property type="entry name" value="AdoMet_MTases"/>
    <property type="match status" value="1"/>
</dbReference>
<dbReference type="Pfam" id="PF01938">
    <property type="entry name" value="TRAM"/>
    <property type="match status" value="1"/>
</dbReference>
<evidence type="ECO:0000256" key="11">
    <source>
        <dbReference type="PROSITE-ProRule" id="PRU10015"/>
    </source>
</evidence>
<accession>A0AAP6MML1</accession>
<dbReference type="InterPro" id="IPR002792">
    <property type="entry name" value="TRAM_dom"/>
</dbReference>
<dbReference type="PANTHER" id="PTHR11061:SF49">
    <property type="entry name" value="23S RRNA (URACIL(1939)-C(5))-METHYLTRANSFERASE RLMD"/>
    <property type="match status" value="1"/>
</dbReference>
<feature type="domain" description="TRAM" evidence="12">
    <location>
        <begin position="3"/>
        <end position="63"/>
    </location>
</feature>
<keyword evidence="8 9" id="KW-0411">Iron-sulfur</keyword>
<proteinExistence type="inferred from homology"/>
<dbReference type="Gene3D" id="2.40.50.140">
    <property type="entry name" value="Nucleic acid-binding proteins"/>
    <property type="match status" value="1"/>
</dbReference>
<keyword evidence="14" id="KW-1185">Reference proteome</keyword>
<dbReference type="Gene3D" id="3.40.50.150">
    <property type="entry name" value="Vaccinia Virus protein VP39"/>
    <property type="match status" value="1"/>
</dbReference>
<dbReference type="GO" id="GO:0051539">
    <property type="term" value="F:4 iron, 4 sulfur cluster binding"/>
    <property type="evidence" value="ECO:0007669"/>
    <property type="project" value="UniProtKB-KW"/>
</dbReference>
<feature type="binding site" evidence="9">
    <location>
        <position position="306"/>
    </location>
    <ligand>
        <name>S-adenosyl-L-methionine</name>
        <dbReference type="ChEBI" id="CHEBI:59789"/>
    </ligand>
</feature>
<comment type="function">
    <text evidence="9">Catalyzes the formation of 5-methyl-uridine at position 1939 (m5U1939) in 23S rRNA.</text>
</comment>
<dbReference type="Proteomes" id="UP001302316">
    <property type="component" value="Unassembled WGS sequence"/>
</dbReference>
<dbReference type="SUPFAM" id="SSF53335">
    <property type="entry name" value="S-adenosyl-L-methionine-dependent methyltransferases"/>
    <property type="match status" value="1"/>
</dbReference>
<keyword evidence="6 9" id="KW-0479">Metal-binding</keyword>
<dbReference type="HAMAP" id="MF_01010">
    <property type="entry name" value="23SrRNA_methyltr_RlmD"/>
    <property type="match status" value="1"/>
</dbReference>
<comment type="similarity">
    <text evidence="9">Belongs to the class I-like SAM-binding methyltransferase superfamily. RNA M5U methyltransferase family. RlmD subfamily.</text>
</comment>
<evidence type="ECO:0000313" key="13">
    <source>
        <dbReference type="EMBL" id="MEA5446142.1"/>
    </source>
</evidence>
<comment type="catalytic activity">
    <reaction evidence="9">
        <text>uridine(1939) in 23S rRNA + S-adenosyl-L-methionine = 5-methyluridine(1939) in 23S rRNA + S-adenosyl-L-homocysteine + H(+)</text>
        <dbReference type="Rhea" id="RHEA:42908"/>
        <dbReference type="Rhea" id="RHEA-COMP:10278"/>
        <dbReference type="Rhea" id="RHEA-COMP:10279"/>
        <dbReference type="ChEBI" id="CHEBI:15378"/>
        <dbReference type="ChEBI" id="CHEBI:57856"/>
        <dbReference type="ChEBI" id="CHEBI:59789"/>
        <dbReference type="ChEBI" id="CHEBI:65315"/>
        <dbReference type="ChEBI" id="CHEBI:74447"/>
        <dbReference type="EC" id="2.1.1.190"/>
    </reaction>
</comment>
<keyword evidence="2 9" id="KW-0698">rRNA processing</keyword>
<feature type="binding site" evidence="9 10">
    <location>
        <position position="301"/>
    </location>
    <ligand>
        <name>S-adenosyl-L-methionine</name>
        <dbReference type="ChEBI" id="CHEBI:59789"/>
    </ligand>
</feature>
<reference evidence="13 14" key="1">
    <citation type="submission" date="2023-12" db="EMBL/GenBank/DDBJ databases">
        <title>Whole-genome sequencing of halo(alkali)philic microorganisms from hypersaline lakes.</title>
        <authorList>
            <person name="Sorokin D.Y."/>
            <person name="Merkel A.Y."/>
            <person name="Messina E."/>
            <person name="Yakimov M."/>
        </authorList>
    </citation>
    <scope>NUCLEOTIDE SEQUENCE [LARGE SCALE GENOMIC DNA]</scope>
    <source>
        <strain evidence="13 14">AB-CW1</strain>
    </source>
</reference>
<evidence type="ECO:0000256" key="8">
    <source>
        <dbReference type="ARBA" id="ARBA00023014"/>
    </source>
</evidence>
<keyword evidence="5 9" id="KW-0949">S-adenosyl-L-methionine</keyword>
<dbReference type="NCBIfam" id="NF009639">
    <property type="entry name" value="PRK13168.1"/>
    <property type="match status" value="1"/>
</dbReference>
<dbReference type="InterPro" id="IPR001566">
    <property type="entry name" value="23S_rRNA_MeTrfase_RlmD"/>
</dbReference>
<evidence type="ECO:0000256" key="6">
    <source>
        <dbReference type="ARBA" id="ARBA00022723"/>
    </source>
</evidence>
<dbReference type="GO" id="GO:0070041">
    <property type="term" value="F:rRNA (uridine-C5-)-methyltransferase activity"/>
    <property type="evidence" value="ECO:0007669"/>
    <property type="project" value="UniProtKB-UniRule"/>
</dbReference>
<dbReference type="Gene3D" id="2.40.50.1070">
    <property type="match status" value="1"/>
</dbReference>
<protein>
    <recommendedName>
        <fullName evidence="9">23S rRNA (uracil(1939)-C(5))-methyltransferase RlmD</fullName>
        <ecNumber evidence="9">2.1.1.190</ecNumber>
    </recommendedName>
    <alternativeName>
        <fullName evidence="9">23S rRNA(m5U1939)-methyltransferase</fullName>
    </alternativeName>
</protein>
<feature type="binding site" evidence="9">
    <location>
        <position position="350"/>
    </location>
    <ligand>
        <name>S-adenosyl-L-methionine</name>
        <dbReference type="ChEBI" id="CHEBI:59789"/>
    </ligand>
</feature>
<evidence type="ECO:0000256" key="2">
    <source>
        <dbReference type="ARBA" id="ARBA00022552"/>
    </source>
</evidence>
<gene>
    <name evidence="9 13" type="primary">rlmD</name>
    <name evidence="13" type="ORF">VCB98_09955</name>
</gene>
<dbReference type="NCBIfam" id="TIGR00479">
    <property type="entry name" value="rumA"/>
    <property type="match status" value="1"/>
</dbReference>
<feature type="binding site" evidence="9">
    <location>
        <position position="164"/>
    </location>
    <ligand>
        <name>[4Fe-4S] cluster</name>
        <dbReference type="ChEBI" id="CHEBI:49883"/>
    </ligand>
</feature>
<evidence type="ECO:0000256" key="4">
    <source>
        <dbReference type="ARBA" id="ARBA00022679"/>
    </source>
</evidence>
<name>A0AAP6MML1_9GAMM</name>
<dbReference type="EC" id="2.1.1.190" evidence="9"/>
<feature type="binding site" evidence="9 10">
    <location>
        <position position="371"/>
    </location>
    <ligand>
        <name>S-adenosyl-L-methionine</name>
        <dbReference type="ChEBI" id="CHEBI:59789"/>
    </ligand>
</feature>
<dbReference type="GO" id="GO:0005506">
    <property type="term" value="F:iron ion binding"/>
    <property type="evidence" value="ECO:0007669"/>
    <property type="project" value="UniProtKB-UniRule"/>
</dbReference>
<feature type="binding site" evidence="9">
    <location>
        <position position="85"/>
    </location>
    <ligand>
        <name>[4Fe-4S] cluster</name>
        <dbReference type="ChEBI" id="CHEBI:49883"/>
    </ligand>
</feature>